<proteinExistence type="predicted"/>
<comment type="caution">
    <text evidence="1">The sequence shown here is derived from an EMBL/GenBank/DDBJ whole genome shotgun (WGS) entry which is preliminary data.</text>
</comment>
<organism evidence="1 2">
    <name type="scientific">Streptomyces avermitilis</name>
    <dbReference type="NCBI Taxonomy" id="33903"/>
    <lineage>
        <taxon>Bacteria</taxon>
        <taxon>Bacillati</taxon>
        <taxon>Actinomycetota</taxon>
        <taxon>Actinomycetes</taxon>
        <taxon>Kitasatosporales</taxon>
        <taxon>Streptomycetaceae</taxon>
        <taxon>Streptomyces</taxon>
    </lineage>
</organism>
<reference evidence="1 2" key="1">
    <citation type="submission" date="2019-04" db="EMBL/GenBank/DDBJ databases">
        <title>Draft genome sequences of Streptomyces avermitilis ATCC 31267.</title>
        <authorList>
            <person name="Komaki H."/>
            <person name="Tamura T."/>
            <person name="Hosoyama A."/>
        </authorList>
    </citation>
    <scope>NUCLEOTIDE SEQUENCE [LARGE SCALE GENOMIC DNA]</scope>
    <source>
        <strain evidence="1 2">ATCC 31267</strain>
    </source>
</reference>
<dbReference type="EMBL" id="BJHY01000003">
    <property type="protein sequence ID" value="GDY80589.1"/>
    <property type="molecule type" value="Genomic_DNA"/>
</dbReference>
<protein>
    <submittedName>
        <fullName evidence="1">Uncharacterized protein</fullName>
    </submittedName>
</protein>
<sequence>MEPTSRRTRIQLPSDYQALVDAYVPIHLNVHLYLSHSATERGNPGQWIRDTVRAWSEVPWDELDLDADEDPRLLFKLRELNFGTTDGRWPIASTDRGETFFLVSGSVTPRLLVEAERAAGPSTT</sequence>
<accession>A0A4D4NAR2</accession>
<gene>
    <name evidence="1" type="ORF">SAV31267_100740</name>
</gene>
<dbReference type="Proteomes" id="UP000299211">
    <property type="component" value="Unassembled WGS sequence"/>
</dbReference>
<evidence type="ECO:0000313" key="2">
    <source>
        <dbReference type="Proteomes" id="UP000299211"/>
    </source>
</evidence>
<name>A0A4D4NAR2_STRAX</name>
<dbReference type="AlphaFoldDB" id="A0A4D4NAR2"/>
<evidence type="ECO:0000313" key="1">
    <source>
        <dbReference type="EMBL" id="GDY80589.1"/>
    </source>
</evidence>